<dbReference type="InParanoid" id="A0A1V8SXW1"/>
<evidence type="ECO:0000256" key="3">
    <source>
        <dbReference type="ARBA" id="ARBA00023163"/>
    </source>
</evidence>
<dbReference type="AlphaFoldDB" id="A0A1V8SXW1"/>
<reference evidence="9" key="1">
    <citation type="submission" date="2017-03" db="EMBL/GenBank/DDBJ databases">
        <title>Genomes of endolithic fungi from Antarctica.</title>
        <authorList>
            <person name="Coleine C."/>
            <person name="Masonjones S."/>
            <person name="Stajich J.E."/>
        </authorList>
    </citation>
    <scope>NUCLEOTIDE SEQUENCE [LARGE SCALE GENOMIC DNA]</scope>
    <source>
        <strain evidence="9">CCFEE 5527</strain>
    </source>
</reference>
<feature type="domain" description="ARID" evidence="6">
    <location>
        <begin position="12"/>
        <end position="109"/>
    </location>
</feature>
<name>A0A1V8SXW1_9PEZI</name>
<evidence type="ECO:0008006" key="10">
    <source>
        <dbReference type="Google" id="ProtNLM"/>
    </source>
</evidence>
<dbReference type="InterPro" id="IPR003150">
    <property type="entry name" value="DNA-bd_RFX"/>
</dbReference>
<dbReference type="GO" id="GO:0016586">
    <property type="term" value="C:RSC-type complex"/>
    <property type="evidence" value="ECO:0007669"/>
    <property type="project" value="TreeGrafter"/>
</dbReference>
<dbReference type="PROSITE" id="PS51526">
    <property type="entry name" value="RFX_DBD"/>
    <property type="match status" value="1"/>
</dbReference>
<dbReference type="InterPro" id="IPR016024">
    <property type="entry name" value="ARM-type_fold"/>
</dbReference>
<keyword evidence="3" id="KW-0804">Transcription</keyword>
<keyword evidence="2" id="KW-0805">Transcription regulation</keyword>
<organism evidence="8 9">
    <name type="scientific">Cryoendolithus antarcticus</name>
    <dbReference type="NCBI Taxonomy" id="1507870"/>
    <lineage>
        <taxon>Eukaryota</taxon>
        <taxon>Fungi</taxon>
        <taxon>Dikarya</taxon>
        <taxon>Ascomycota</taxon>
        <taxon>Pezizomycotina</taxon>
        <taxon>Dothideomycetes</taxon>
        <taxon>Dothideomycetidae</taxon>
        <taxon>Cladosporiales</taxon>
        <taxon>Cladosporiaceae</taxon>
        <taxon>Cryoendolithus</taxon>
    </lineage>
</organism>
<accession>A0A1V8SXW1</accession>
<protein>
    <recommendedName>
        <fullName evidence="10">ARID domain-containing protein</fullName>
    </recommendedName>
</protein>
<feature type="compositionally biased region" description="Polar residues" evidence="5">
    <location>
        <begin position="787"/>
        <end position="803"/>
    </location>
</feature>
<dbReference type="PANTHER" id="PTHR22970">
    <property type="entry name" value="AT-RICH INTERACTIVE DOMAIN-CONTAINING PROTEIN 2"/>
    <property type="match status" value="1"/>
</dbReference>
<dbReference type="Pfam" id="PF01388">
    <property type="entry name" value="ARID"/>
    <property type="match status" value="1"/>
</dbReference>
<proteinExistence type="predicted"/>
<evidence type="ECO:0000256" key="1">
    <source>
        <dbReference type="ARBA" id="ARBA00022853"/>
    </source>
</evidence>
<dbReference type="InterPro" id="IPR036431">
    <property type="entry name" value="ARID_dom_sf"/>
</dbReference>
<keyword evidence="9" id="KW-1185">Reference proteome</keyword>
<dbReference type="FunFam" id="1.10.150.60:FF:000021">
    <property type="entry name" value="Chromatin structure-remodeling complex subunit rsc9"/>
    <property type="match status" value="1"/>
</dbReference>
<feature type="region of interest" description="Disordered" evidence="5">
    <location>
        <begin position="132"/>
        <end position="224"/>
    </location>
</feature>
<dbReference type="SMART" id="SM00501">
    <property type="entry name" value="BRIGHT"/>
    <property type="match status" value="1"/>
</dbReference>
<dbReference type="SUPFAM" id="SSF46774">
    <property type="entry name" value="ARID-like"/>
    <property type="match status" value="1"/>
</dbReference>
<evidence type="ECO:0000259" key="7">
    <source>
        <dbReference type="PROSITE" id="PS51526"/>
    </source>
</evidence>
<dbReference type="SMART" id="SM01014">
    <property type="entry name" value="ARID"/>
    <property type="match status" value="1"/>
</dbReference>
<dbReference type="PANTHER" id="PTHR22970:SF14">
    <property type="entry name" value="AT-RICH INTERACTIVE DOMAIN-CONTAINING PROTEIN 2"/>
    <property type="match status" value="1"/>
</dbReference>
<dbReference type="STRING" id="1507870.A0A1V8SXW1"/>
<dbReference type="GO" id="GO:0006355">
    <property type="term" value="P:regulation of DNA-templated transcription"/>
    <property type="evidence" value="ECO:0007669"/>
    <property type="project" value="InterPro"/>
</dbReference>
<dbReference type="Gene3D" id="1.10.150.60">
    <property type="entry name" value="ARID DNA-binding domain"/>
    <property type="match status" value="1"/>
</dbReference>
<feature type="compositionally biased region" description="Low complexity" evidence="5">
    <location>
        <begin position="207"/>
        <end position="223"/>
    </location>
</feature>
<keyword evidence="4" id="KW-0539">Nucleus</keyword>
<dbReference type="InterPro" id="IPR052406">
    <property type="entry name" value="Chromatin_Remodeling_Comp"/>
</dbReference>
<comment type="caution">
    <text evidence="8">The sequence shown here is derived from an EMBL/GenBank/DDBJ whole genome shotgun (WGS) entry which is preliminary data.</text>
</comment>
<evidence type="ECO:0000313" key="8">
    <source>
        <dbReference type="EMBL" id="OQO03909.1"/>
    </source>
</evidence>
<feature type="region of interest" description="Disordered" evidence="5">
    <location>
        <begin position="859"/>
        <end position="878"/>
    </location>
</feature>
<dbReference type="PROSITE" id="PS51011">
    <property type="entry name" value="ARID"/>
    <property type="match status" value="1"/>
</dbReference>
<dbReference type="CDD" id="cd16100">
    <property type="entry name" value="ARID"/>
    <property type="match status" value="1"/>
</dbReference>
<gene>
    <name evidence="8" type="ORF">B0A48_10551</name>
</gene>
<dbReference type="InterPro" id="IPR001606">
    <property type="entry name" value="ARID_dom"/>
</dbReference>
<evidence type="ECO:0000259" key="6">
    <source>
        <dbReference type="PROSITE" id="PS51011"/>
    </source>
</evidence>
<evidence type="ECO:0000256" key="4">
    <source>
        <dbReference type="ARBA" id="ARBA00023242"/>
    </source>
</evidence>
<keyword evidence="1" id="KW-0156">Chromatin regulator</keyword>
<dbReference type="GO" id="GO:0003677">
    <property type="term" value="F:DNA binding"/>
    <property type="evidence" value="ECO:0007669"/>
    <property type="project" value="InterPro"/>
</dbReference>
<dbReference type="Proteomes" id="UP000192596">
    <property type="component" value="Unassembled WGS sequence"/>
</dbReference>
<feature type="domain" description="RFX-type winged-helix" evidence="7">
    <location>
        <begin position="622"/>
        <end position="696"/>
    </location>
</feature>
<feature type="region of interest" description="Disordered" evidence="5">
    <location>
        <begin position="770"/>
        <end position="803"/>
    </location>
</feature>
<dbReference type="OrthoDB" id="338531at2759"/>
<feature type="compositionally biased region" description="Low complexity" evidence="5">
    <location>
        <begin position="863"/>
        <end position="878"/>
    </location>
</feature>
<dbReference type="SUPFAM" id="SSF48371">
    <property type="entry name" value="ARM repeat"/>
    <property type="match status" value="1"/>
</dbReference>
<evidence type="ECO:0000256" key="5">
    <source>
        <dbReference type="SAM" id="MobiDB-lite"/>
    </source>
</evidence>
<dbReference type="EMBL" id="NAJO01000023">
    <property type="protein sequence ID" value="OQO03909.1"/>
    <property type="molecule type" value="Genomic_DNA"/>
</dbReference>
<evidence type="ECO:0000256" key="2">
    <source>
        <dbReference type="ARBA" id="ARBA00023015"/>
    </source>
</evidence>
<dbReference type="GO" id="GO:0006325">
    <property type="term" value="P:chromatin organization"/>
    <property type="evidence" value="ECO:0007669"/>
    <property type="project" value="UniProtKB-KW"/>
</dbReference>
<sequence length="966" mass="106742">MAPKRGQSIEGSDEYDEFLKKLAEYHEKRGTNLETAPKVGIRHIDLLKLYDRVVGEGGYDLVSDTKAKPLMWRKLAEEFVGKNQYTAAQAFQIKNIYYKNLVAYEITNHWEKEPPPKEIVEEVTAKGGNVMSRTLENFVKPPSREEKLAGDGDASDGSPSQKTPKEEKGDPSEEPGSATGRTSRGLRHQPPQRVLFQPDPAAQGRRSNNNAGPSPTPGPTTNGINVASYFSNAATATLASYEPTPSYPLTLKPITTPSNNPEYYRNERKRKLEANAGPLARKYRNIMLPGTGFIGPNIYVRAQLALQSGIPDEEAYALHHLVKISHERGDKYKFEQFPGLIDALARKVLQATGLFYDIEWDVSYEDEVPETDEELLDGLSGTSGLVSRLRSRQPRLVDDSIMDDKFVSELNRIIEACLVIRNMCILDSNAVYAAQTPLVRDMLALVLNLPDHACIVELRHYALDIAEQTLRYIDIGAQDDLYQSLVAQLRSSDRGVIVTTLRTIARIGMSLQAPKRLEDIPPMTLRRIQNWLLLDDDELRSACLDFLLQYSSFADNVDTLLQSVDLASLARQLTSLLSHGAQAVAPEPTSESKPPDTALLPVPKLSRSVVQDLLTLDEPERSSEWLRMCFLPDAKSEMTQISLWQAYQGTFSYFNATHPHLVAGEFIKNVSAVFAGATAQVAGQNKYVIRGIRARRAPAETGMSRASEKGRELLRCCWRSTVPVDAARDPVTGIFSAPTVREVECAEWFRSENEMLRHILATHLRLPLAPPKMQPLQQPDGMDIDSKPSTESLTNGHASPSIDPNNLAQVFDFASADPTTFRCHWGTCTRLSSEFAAASALPGSTALLFARHIQTHLPSPTPSTYNLKSPSKSSSTFSAGQYTTLTDERNDAAGLPLGAALVLRNIARFMPKGLDGEGGEEGDDDGEGDMELGEEFFDRGVRGKLFGVLSESRTLRHYVGGVLRGV</sequence>
<evidence type="ECO:0000313" key="9">
    <source>
        <dbReference type="Proteomes" id="UP000192596"/>
    </source>
</evidence>